<evidence type="ECO:0000256" key="1">
    <source>
        <dbReference type="ARBA" id="ARBA00004613"/>
    </source>
</evidence>
<dbReference type="PANTHER" id="PTHR15106">
    <property type="entry name" value="RETINOIC ACID RECEPTOR RESPONDER PROTEIN 2"/>
    <property type="match status" value="1"/>
</dbReference>
<dbReference type="GO" id="GO:0005102">
    <property type="term" value="F:signaling receptor binding"/>
    <property type="evidence" value="ECO:0007669"/>
    <property type="project" value="InterPro"/>
</dbReference>
<evidence type="ECO:0000256" key="2">
    <source>
        <dbReference type="ARBA" id="ARBA00018808"/>
    </source>
</evidence>
<feature type="signal peptide" evidence="10">
    <location>
        <begin position="1"/>
        <end position="21"/>
    </location>
</feature>
<reference evidence="11" key="2">
    <citation type="submission" date="2025-08" db="UniProtKB">
        <authorList>
            <consortium name="Ensembl"/>
        </authorList>
    </citation>
    <scope>IDENTIFICATION</scope>
</reference>
<evidence type="ECO:0000256" key="3">
    <source>
        <dbReference type="ARBA" id="ARBA00022500"/>
    </source>
</evidence>
<keyword evidence="4" id="KW-0964">Secreted</keyword>
<dbReference type="Gene3D" id="3.10.450.10">
    <property type="match status" value="1"/>
</dbReference>
<evidence type="ECO:0000256" key="10">
    <source>
        <dbReference type="SAM" id="SignalP"/>
    </source>
</evidence>
<evidence type="ECO:0000256" key="4">
    <source>
        <dbReference type="ARBA" id="ARBA00022525"/>
    </source>
</evidence>
<dbReference type="GO" id="GO:0006935">
    <property type="term" value="P:chemotaxis"/>
    <property type="evidence" value="ECO:0007669"/>
    <property type="project" value="UniProtKB-KW"/>
</dbReference>
<evidence type="ECO:0000313" key="11">
    <source>
        <dbReference type="Ensembl" id="ENSDCDP00010049080.1"/>
    </source>
</evidence>
<keyword evidence="7" id="KW-1015">Disulfide bond</keyword>
<name>A0AAY4DUW7_9TELE</name>
<dbReference type="AlphaFoldDB" id="A0AAY4DUW7"/>
<keyword evidence="12" id="KW-1185">Reference proteome</keyword>
<dbReference type="SUPFAM" id="SSF54403">
    <property type="entry name" value="Cystatin/monellin"/>
    <property type="match status" value="1"/>
</dbReference>
<sequence length="165" mass="18194">MAPAFLVVLLAAGTLLSSTEAQEAYDNLPETFKKGVDLAVQHVNSHANIQQLFLFFKSLQKSSIDSGFNVNVIYHHFYLKATKCSKATENPDTKKCPFRNDRPLIDCALCYKAFSGKIEENPVPYVNCVHKPVLTEEMKATRVERCNAMGYSIGAATLLASTGTD</sequence>
<keyword evidence="6" id="KW-0221">Differentiation</keyword>
<dbReference type="GO" id="GO:0050994">
    <property type="term" value="P:regulation of lipid catabolic process"/>
    <property type="evidence" value="ECO:0007669"/>
    <property type="project" value="InterPro"/>
</dbReference>
<dbReference type="InterPro" id="IPR029562">
    <property type="entry name" value="Chemerin"/>
</dbReference>
<dbReference type="PANTHER" id="PTHR15106:SF2">
    <property type="entry name" value="RETINOIC ACID RECEPTOR RESPONDER PROTEIN 2"/>
    <property type="match status" value="1"/>
</dbReference>
<keyword evidence="5 10" id="KW-0732">Signal</keyword>
<reference evidence="11" key="3">
    <citation type="submission" date="2025-09" db="UniProtKB">
        <authorList>
            <consortium name="Ensembl"/>
        </authorList>
    </citation>
    <scope>IDENTIFICATION</scope>
</reference>
<evidence type="ECO:0000256" key="6">
    <source>
        <dbReference type="ARBA" id="ARBA00022782"/>
    </source>
</evidence>
<comment type="subcellular location">
    <subcellularLocation>
        <location evidence="1">Secreted</location>
    </subcellularLocation>
</comment>
<protein>
    <recommendedName>
        <fullName evidence="2">Retinoic acid receptor responder protein 2</fullName>
    </recommendedName>
    <alternativeName>
        <fullName evidence="9">Chemerin</fullName>
    </alternativeName>
</protein>
<dbReference type="GeneTree" id="ENSGT00400000024709"/>
<organism evidence="11 12">
    <name type="scientific">Denticeps clupeoides</name>
    <name type="common">denticle herring</name>
    <dbReference type="NCBI Taxonomy" id="299321"/>
    <lineage>
        <taxon>Eukaryota</taxon>
        <taxon>Metazoa</taxon>
        <taxon>Chordata</taxon>
        <taxon>Craniata</taxon>
        <taxon>Vertebrata</taxon>
        <taxon>Euteleostomi</taxon>
        <taxon>Actinopterygii</taxon>
        <taxon>Neopterygii</taxon>
        <taxon>Teleostei</taxon>
        <taxon>Clupei</taxon>
        <taxon>Clupeiformes</taxon>
        <taxon>Denticipitoidei</taxon>
        <taxon>Denticipitidae</taxon>
        <taxon>Denticeps</taxon>
    </lineage>
</organism>
<feature type="chain" id="PRO_5044331077" description="Retinoic acid receptor responder protein 2" evidence="10">
    <location>
        <begin position="22"/>
        <end position="165"/>
    </location>
</feature>
<dbReference type="Ensembl" id="ENSDCDT00010059442.1">
    <property type="protein sequence ID" value="ENSDCDP00010049080.1"/>
    <property type="gene ID" value="ENSDCDG00010029443.1"/>
</dbReference>
<evidence type="ECO:0000256" key="9">
    <source>
        <dbReference type="ARBA" id="ARBA00032785"/>
    </source>
</evidence>
<evidence type="ECO:0000256" key="8">
    <source>
        <dbReference type="ARBA" id="ARBA00023198"/>
    </source>
</evidence>
<dbReference type="Proteomes" id="UP000694580">
    <property type="component" value="Chromosome 2"/>
</dbReference>
<keyword evidence="3" id="KW-0145">Chemotaxis</keyword>
<keyword evidence="8" id="KW-0395">Inflammatory response</keyword>
<accession>A0AAY4DUW7</accession>
<proteinExistence type="predicted"/>
<dbReference type="GO" id="GO:0005576">
    <property type="term" value="C:extracellular region"/>
    <property type="evidence" value="ECO:0007669"/>
    <property type="project" value="UniProtKB-SubCell"/>
</dbReference>
<dbReference type="GO" id="GO:0006954">
    <property type="term" value="P:inflammatory response"/>
    <property type="evidence" value="ECO:0007669"/>
    <property type="project" value="UniProtKB-KW"/>
</dbReference>
<dbReference type="GO" id="GO:0030154">
    <property type="term" value="P:cell differentiation"/>
    <property type="evidence" value="ECO:0007669"/>
    <property type="project" value="UniProtKB-KW"/>
</dbReference>
<evidence type="ECO:0000256" key="5">
    <source>
        <dbReference type="ARBA" id="ARBA00022729"/>
    </source>
</evidence>
<reference evidence="11 12" key="1">
    <citation type="submission" date="2020-06" db="EMBL/GenBank/DDBJ databases">
        <authorList>
            <consortium name="Wellcome Sanger Institute Data Sharing"/>
        </authorList>
    </citation>
    <scope>NUCLEOTIDE SEQUENCE [LARGE SCALE GENOMIC DNA]</scope>
</reference>
<evidence type="ECO:0000256" key="7">
    <source>
        <dbReference type="ARBA" id="ARBA00023157"/>
    </source>
</evidence>
<evidence type="ECO:0000313" key="12">
    <source>
        <dbReference type="Proteomes" id="UP000694580"/>
    </source>
</evidence>
<dbReference type="InterPro" id="IPR046350">
    <property type="entry name" value="Cystatin_sf"/>
</dbReference>